<dbReference type="InterPro" id="IPR000537">
    <property type="entry name" value="UbiA_prenyltransferase"/>
</dbReference>
<evidence type="ECO:0000256" key="3">
    <source>
        <dbReference type="ARBA" id="ARBA00022428"/>
    </source>
</evidence>
<dbReference type="RefSeq" id="WP_130412547.1">
    <property type="nucleotide sequence ID" value="NZ_SHKX01000011.1"/>
</dbReference>
<dbReference type="Gene3D" id="1.10.357.140">
    <property type="entry name" value="UbiA prenyltransferase"/>
    <property type="match status" value="1"/>
</dbReference>
<accession>A0A4Q7ZAS4</accession>
<sequence length="295" mass="31399">MIRDVLGIIRLPFLILAPACVLVGVAVAQWEGHALSGLNVALVILGAVLAHISVNAFNEYFDCRSGLDKLTARTAFSGGSGTLPGRPELMKLALAISVGSLAGTALIGLYFVWLHGWQLLPLGIFGLVLVVTYTIWWVNNPLMCLIAPGLGFGVLMVMGAHFALTGQYSVSSFVASLPLTCMTSNLLLLNQFPDVEADKQVGRRHFPIAFGRQASVRLYGVLLLVCYGSIVAGVIGHWLPPAALVTLATALIGWRIYRFAGQHADDIPALIPSMGLNVVINLLTPLLLAAGLFFG</sequence>
<name>A0A4Q7ZAS4_9GAMM</name>
<gene>
    <name evidence="10" type="ORF">EV700_1629</name>
</gene>
<keyword evidence="7 9" id="KW-1133">Transmembrane helix</keyword>
<evidence type="ECO:0000256" key="6">
    <source>
        <dbReference type="ARBA" id="ARBA00022692"/>
    </source>
</evidence>
<feature type="transmembrane region" description="Helical" evidence="9">
    <location>
        <begin position="145"/>
        <end position="164"/>
    </location>
</feature>
<dbReference type="InterPro" id="IPR026046">
    <property type="entry name" value="UBIAD1"/>
</dbReference>
<keyword evidence="6 9" id="KW-0812">Transmembrane</keyword>
<feature type="transmembrane region" description="Helical" evidence="9">
    <location>
        <begin position="36"/>
        <end position="57"/>
    </location>
</feature>
<protein>
    <submittedName>
        <fullName evidence="10">1,4-dihydroxy-2-naphthoate octaprenyltransferase</fullName>
    </submittedName>
</protein>
<feature type="transmembrane region" description="Helical" evidence="9">
    <location>
        <begin position="12"/>
        <end position="30"/>
    </location>
</feature>
<comment type="subcellular location">
    <subcellularLocation>
        <location evidence="1">Membrane</location>
        <topology evidence="1">Multi-pass membrane protein</topology>
    </subcellularLocation>
</comment>
<evidence type="ECO:0000256" key="2">
    <source>
        <dbReference type="ARBA" id="ARBA00004863"/>
    </source>
</evidence>
<evidence type="ECO:0000256" key="1">
    <source>
        <dbReference type="ARBA" id="ARBA00004141"/>
    </source>
</evidence>
<dbReference type="GO" id="GO:0016020">
    <property type="term" value="C:membrane"/>
    <property type="evidence" value="ECO:0007669"/>
    <property type="project" value="UniProtKB-SubCell"/>
</dbReference>
<keyword evidence="5 10" id="KW-0808">Transferase</keyword>
<evidence type="ECO:0000256" key="8">
    <source>
        <dbReference type="ARBA" id="ARBA00023136"/>
    </source>
</evidence>
<dbReference type="InterPro" id="IPR044878">
    <property type="entry name" value="UbiA_sf"/>
</dbReference>
<reference evidence="10 11" key="1">
    <citation type="submission" date="2019-02" db="EMBL/GenBank/DDBJ databases">
        <title>Genomic Encyclopedia of Type Strains, Phase IV (KMG-IV): sequencing the most valuable type-strain genomes for metagenomic binning, comparative biology and taxonomic classification.</title>
        <authorList>
            <person name="Goeker M."/>
        </authorList>
    </citation>
    <scope>NUCLEOTIDE SEQUENCE [LARGE SCALE GENOMIC DNA]</scope>
    <source>
        <strain evidence="10 11">DSM 105135</strain>
    </source>
</reference>
<evidence type="ECO:0000256" key="7">
    <source>
        <dbReference type="ARBA" id="ARBA00022989"/>
    </source>
</evidence>
<dbReference type="GO" id="GO:0004659">
    <property type="term" value="F:prenyltransferase activity"/>
    <property type="evidence" value="ECO:0007669"/>
    <property type="project" value="InterPro"/>
</dbReference>
<evidence type="ECO:0000313" key="10">
    <source>
        <dbReference type="EMBL" id="RZU47234.1"/>
    </source>
</evidence>
<comment type="pathway">
    <text evidence="2">Quinol/quinone metabolism; menaquinone biosynthesis.</text>
</comment>
<dbReference type="AlphaFoldDB" id="A0A4Q7ZAS4"/>
<evidence type="ECO:0000256" key="5">
    <source>
        <dbReference type="ARBA" id="ARBA00022679"/>
    </source>
</evidence>
<dbReference type="Proteomes" id="UP000292423">
    <property type="component" value="Unassembled WGS sequence"/>
</dbReference>
<keyword evidence="11" id="KW-1185">Reference proteome</keyword>
<comment type="caution">
    <text evidence="10">The sequence shown here is derived from an EMBL/GenBank/DDBJ whole genome shotgun (WGS) entry which is preliminary data.</text>
</comment>
<dbReference type="OrthoDB" id="3344514at2"/>
<dbReference type="UniPathway" id="UPA00079"/>
<dbReference type="PANTHER" id="PTHR13929">
    <property type="entry name" value="1,4-DIHYDROXY-2-NAPHTHOATE OCTAPRENYLTRANSFERASE"/>
    <property type="match status" value="1"/>
</dbReference>
<feature type="transmembrane region" description="Helical" evidence="9">
    <location>
        <begin position="269"/>
        <end position="294"/>
    </location>
</feature>
<keyword evidence="3" id="KW-0474">Menaquinone biosynthesis</keyword>
<dbReference type="PIRSF" id="PIRSF005355">
    <property type="entry name" value="UBIAD1"/>
    <property type="match status" value="1"/>
</dbReference>
<evidence type="ECO:0000256" key="9">
    <source>
        <dbReference type="SAM" id="Phobius"/>
    </source>
</evidence>
<dbReference type="PANTHER" id="PTHR13929:SF0">
    <property type="entry name" value="UBIA PRENYLTRANSFERASE DOMAIN-CONTAINING PROTEIN 1"/>
    <property type="match status" value="1"/>
</dbReference>
<dbReference type="Pfam" id="PF01040">
    <property type="entry name" value="UbiA"/>
    <property type="match status" value="1"/>
</dbReference>
<evidence type="ECO:0000313" key="11">
    <source>
        <dbReference type="Proteomes" id="UP000292423"/>
    </source>
</evidence>
<dbReference type="GO" id="GO:0042371">
    <property type="term" value="P:vitamin K biosynthetic process"/>
    <property type="evidence" value="ECO:0007669"/>
    <property type="project" value="TreeGrafter"/>
</dbReference>
<keyword evidence="4" id="KW-1003">Cell membrane</keyword>
<dbReference type="GO" id="GO:0009234">
    <property type="term" value="P:menaquinone biosynthetic process"/>
    <property type="evidence" value="ECO:0007669"/>
    <property type="project" value="UniProtKB-UniPathway"/>
</dbReference>
<keyword evidence="8 9" id="KW-0472">Membrane</keyword>
<proteinExistence type="predicted"/>
<organism evidence="10 11">
    <name type="scientific">Fluviicoccus keumensis</name>
    <dbReference type="NCBI Taxonomy" id="1435465"/>
    <lineage>
        <taxon>Bacteria</taxon>
        <taxon>Pseudomonadati</taxon>
        <taxon>Pseudomonadota</taxon>
        <taxon>Gammaproteobacteria</taxon>
        <taxon>Moraxellales</taxon>
        <taxon>Moraxellaceae</taxon>
        <taxon>Fluviicoccus</taxon>
    </lineage>
</organism>
<feature type="transmembrane region" description="Helical" evidence="9">
    <location>
        <begin position="119"/>
        <end position="138"/>
    </location>
</feature>
<feature type="transmembrane region" description="Helical" evidence="9">
    <location>
        <begin position="92"/>
        <end position="113"/>
    </location>
</feature>
<evidence type="ECO:0000256" key="4">
    <source>
        <dbReference type="ARBA" id="ARBA00022475"/>
    </source>
</evidence>
<dbReference type="CDD" id="cd13962">
    <property type="entry name" value="PT_UbiA_UBIAD1"/>
    <property type="match status" value="1"/>
</dbReference>
<feature type="transmembrane region" description="Helical" evidence="9">
    <location>
        <begin position="214"/>
        <end position="232"/>
    </location>
</feature>
<dbReference type="EMBL" id="SHKX01000011">
    <property type="protein sequence ID" value="RZU47234.1"/>
    <property type="molecule type" value="Genomic_DNA"/>
</dbReference>